<evidence type="ECO:0000256" key="1">
    <source>
        <dbReference type="SAM" id="MobiDB-lite"/>
    </source>
</evidence>
<feature type="compositionally biased region" description="Low complexity" evidence="1">
    <location>
        <begin position="102"/>
        <end position="111"/>
    </location>
</feature>
<reference evidence="2" key="1">
    <citation type="journal article" date="2021" name="Mol. Plant Microbe Interact.">
        <title>Telomere to telomere genome assembly of Fusarium musae F31, causal agent of crown rot disease of banana.</title>
        <authorList>
            <person name="Degradi L."/>
            <person name="Tava V."/>
            <person name="Kunova A."/>
            <person name="Cortesi P."/>
            <person name="Saracchi M."/>
            <person name="Pasquali M."/>
        </authorList>
    </citation>
    <scope>NUCLEOTIDE SEQUENCE</scope>
    <source>
        <strain evidence="2">F31</strain>
    </source>
</reference>
<evidence type="ECO:0000313" key="3">
    <source>
        <dbReference type="Proteomes" id="UP000827133"/>
    </source>
</evidence>
<feature type="region of interest" description="Disordered" evidence="1">
    <location>
        <begin position="164"/>
        <end position="301"/>
    </location>
</feature>
<name>A0A9P8IJV7_9HYPO</name>
<protein>
    <submittedName>
        <fullName evidence="2">Uncharacterized protein</fullName>
    </submittedName>
</protein>
<evidence type="ECO:0000313" key="2">
    <source>
        <dbReference type="EMBL" id="KAG9497586.1"/>
    </source>
</evidence>
<comment type="caution">
    <text evidence="2">The sequence shown here is derived from an EMBL/GenBank/DDBJ whole genome shotgun (WGS) entry which is preliminary data.</text>
</comment>
<dbReference type="KEGG" id="fmu:J7337_010447"/>
<dbReference type="AlphaFoldDB" id="A0A9P8IJV7"/>
<feature type="compositionally biased region" description="Basic and acidic residues" evidence="1">
    <location>
        <begin position="72"/>
        <end position="88"/>
    </location>
</feature>
<sequence length="473" mass="51684">MSLWGLRFHHTAKMPETVREKAVRDGYKQLDSLVTLRNRAIVFASSEAVCLYASFVHLPPMTPEEAETGSDSWEHGSDGDSEATTEHESDQEEENDDEDPWEAQAAASAAAVEEEDAADSQGDTGSEENAENTNLSDAETAVDENFNHHMKVLAAALPGASAPAQDFPVDTTAAESSGTTNQFLTNDPGSSEEGSGQSLGQAMDVDSRSTVSTEGTDIEGNPEGTNSEGTGTDGNPGGNSPESEWLTNTPGSPYYNGVASSPNNANSSSQAGEATVTQQDGEADANSVGEVDDQTFGPNNIHVPVYRRPSTLFDTPPTWADQYKKFFDKAFAVWCVFYNTRAPRPLRRRLRDQDTHEAAVKRYNLINLGLYPCVTAEHLLELKLRIDDAARFCDILTANMLEIDHAKDQRKEVIYTYPANSPLRLRTKGLGSSLRYATHVDEGWDDLEDNWGMPPIPKKRSLIQSHASEKMSW</sequence>
<feature type="compositionally biased region" description="Acidic residues" evidence="1">
    <location>
        <begin position="89"/>
        <end position="101"/>
    </location>
</feature>
<keyword evidence="3" id="KW-1185">Reference proteome</keyword>
<dbReference type="EMBL" id="JAHBCI010000008">
    <property type="protein sequence ID" value="KAG9497586.1"/>
    <property type="molecule type" value="Genomic_DNA"/>
</dbReference>
<accession>A0A9P8IJV7</accession>
<feature type="compositionally biased region" description="Polar residues" evidence="1">
    <location>
        <begin position="238"/>
        <end position="251"/>
    </location>
</feature>
<dbReference type="Proteomes" id="UP000827133">
    <property type="component" value="Unassembled WGS sequence"/>
</dbReference>
<gene>
    <name evidence="2" type="ORF">J7337_010447</name>
</gene>
<dbReference type="RefSeq" id="XP_044676586.1">
    <property type="nucleotide sequence ID" value="XM_044828032.1"/>
</dbReference>
<dbReference type="GeneID" id="68318303"/>
<feature type="compositionally biased region" description="Polar residues" evidence="1">
    <location>
        <begin position="173"/>
        <end position="188"/>
    </location>
</feature>
<proteinExistence type="predicted"/>
<feature type="compositionally biased region" description="Low complexity" evidence="1">
    <location>
        <begin position="189"/>
        <end position="201"/>
    </location>
</feature>
<feature type="region of interest" description="Disordered" evidence="1">
    <location>
        <begin position="62"/>
        <end position="135"/>
    </location>
</feature>
<feature type="compositionally biased region" description="Low complexity" evidence="1">
    <location>
        <begin position="259"/>
        <end position="271"/>
    </location>
</feature>
<organism evidence="2 3">
    <name type="scientific">Fusarium musae</name>
    <dbReference type="NCBI Taxonomy" id="1042133"/>
    <lineage>
        <taxon>Eukaryota</taxon>
        <taxon>Fungi</taxon>
        <taxon>Dikarya</taxon>
        <taxon>Ascomycota</taxon>
        <taxon>Pezizomycotina</taxon>
        <taxon>Sordariomycetes</taxon>
        <taxon>Hypocreomycetidae</taxon>
        <taxon>Hypocreales</taxon>
        <taxon>Nectriaceae</taxon>
        <taxon>Fusarium</taxon>
    </lineage>
</organism>